<sequence length="495" mass="55975">MKKVFRFMAPLFVGMAVGVASCDEDTAFIGSSIMPGKDNVSTSQAEYNVYSRSVKVDSVLANTNDSYLGCIIDPETRAKTTCGFLAQFHVMEDYQLPEKSRMVLDLNGNVVADSCEIRISFDKYYGDSLATMKLFVNELDTNNVIRENVSYYTNMDPKQFVSANGVKTAVAYALKDLSRPDNETDGVQFYRNVVVRLPKEYGSFLMNKYYENPKFYKNSYEFIHHVCAGFQFETVGSIGSMLRANVTTMDVYFRYRSKTAAGNDTIVVGMQRMAATEEVIQNTYVENILSDDMLRPDQDFTYVKSPTGIFTEVTLPVADIVGGEHRNDTINSAKIAFRRYNTGADHSFQLSAPSSLLMVRSSIAREFFEKNRLPENNDSYISEFNSLAQSYVFSNISQMITVMKLERDKGAGVQPADSEEVRQAKYEAWEQQHPDWNKVMLIPVKAEYTLVTDIYGMATKKLMQVRHEMGLNSAQLEGGKSNSLKMEVVYSRFNH</sequence>
<dbReference type="Pfam" id="PF14092">
    <property type="entry name" value="DUF4270"/>
    <property type="match status" value="1"/>
</dbReference>
<dbReference type="InterPro" id="IPR025366">
    <property type="entry name" value="DUF4270"/>
</dbReference>
<comment type="caution">
    <text evidence="1">The sequence shown here is derived from an EMBL/GenBank/DDBJ whole genome shotgun (WGS) entry which is preliminary data.</text>
</comment>
<gene>
    <name evidence="1" type="ORF">EVA_17482</name>
</gene>
<keyword evidence="1" id="KW-0449">Lipoprotein</keyword>
<reference evidence="1" key="1">
    <citation type="journal article" date="2012" name="PLoS ONE">
        <title>Gene sets for utilization of primary and secondary nutrition supplies in the distal gut of endangered iberian lynx.</title>
        <authorList>
            <person name="Alcaide M."/>
            <person name="Messina E."/>
            <person name="Richter M."/>
            <person name="Bargiela R."/>
            <person name="Peplies J."/>
            <person name="Huws S.A."/>
            <person name="Newbold C.J."/>
            <person name="Golyshin P.N."/>
            <person name="Simon M.A."/>
            <person name="Lopez G."/>
            <person name="Yakimov M.M."/>
            <person name="Ferrer M."/>
        </authorList>
    </citation>
    <scope>NUCLEOTIDE SEQUENCE</scope>
</reference>
<dbReference type="AlphaFoldDB" id="J9C3M0"/>
<accession>J9C3M0</accession>
<proteinExistence type="predicted"/>
<dbReference type="EMBL" id="AMCI01006392">
    <property type="protein sequence ID" value="EJW94415.1"/>
    <property type="molecule type" value="Genomic_DNA"/>
</dbReference>
<protein>
    <submittedName>
        <fullName evidence="1">Lipoprotein</fullName>
    </submittedName>
</protein>
<dbReference type="GO" id="GO:0003824">
    <property type="term" value="F:catalytic activity"/>
    <property type="evidence" value="ECO:0007669"/>
    <property type="project" value="InterPro"/>
</dbReference>
<dbReference type="PROSITE" id="PS51257">
    <property type="entry name" value="PROKAR_LIPOPROTEIN"/>
    <property type="match status" value="1"/>
</dbReference>
<evidence type="ECO:0000313" key="1">
    <source>
        <dbReference type="EMBL" id="EJW94415.1"/>
    </source>
</evidence>
<name>J9C3M0_9ZZZZ</name>
<dbReference type="InterPro" id="IPR020557">
    <property type="entry name" value="Fumarate_lyase_CS"/>
</dbReference>
<organism evidence="1">
    <name type="scientific">gut metagenome</name>
    <dbReference type="NCBI Taxonomy" id="749906"/>
    <lineage>
        <taxon>unclassified sequences</taxon>
        <taxon>metagenomes</taxon>
        <taxon>organismal metagenomes</taxon>
    </lineage>
</organism>
<dbReference type="PROSITE" id="PS00163">
    <property type="entry name" value="FUMARATE_LYASES"/>
    <property type="match status" value="1"/>
</dbReference>